<keyword evidence="2" id="KW-1185">Reference proteome</keyword>
<gene>
    <name evidence="1" type="ORF">AWE51_15180</name>
</gene>
<protein>
    <submittedName>
        <fullName evidence="1">Uncharacterized protein</fullName>
    </submittedName>
</protein>
<dbReference type="STRING" id="1642818.AWE51_15180"/>
<comment type="caution">
    <text evidence="1">The sequence shown here is derived from an EMBL/GenBank/DDBJ whole genome shotgun (WGS) entry which is preliminary data.</text>
</comment>
<evidence type="ECO:0000313" key="1">
    <source>
        <dbReference type="EMBL" id="KZS38922.1"/>
    </source>
</evidence>
<dbReference type="Proteomes" id="UP000076715">
    <property type="component" value="Unassembled WGS sequence"/>
</dbReference>
<reference evidence="1 2" key="1">
    <citation type="submission" date="2016-01" db="EMBL/GenBank/DDBJ databases">
        <title>The draft genome sequence of Aquimarina sp. RZW4-3-2.</title>
        <authorList>
            <person name="Wang Y."/>
        </authorList>
    </citation>
    <scope>NUCLEOTIDE SEQUENCE [LARGE SCALE GENOMIC DNA]</scope>
    <source>
        <strain evidence="1 2">RZW4-3-2</strain>
    </source>
</reference>
<proteinExistence type="predicted"/>
<evidence type="ECO:0000313" key="2">
    <source>
        <dbReference type="Proteomes" id="UP000076715"/>
    </source>
</evidence>
<dbReference type="AlphaFoldDB" id="A0A162Y4W4"/>
<accession>A0A162Y4W4</accession>
<sequence length="208" mass="23825">MNLASQTPLFFIENDDASDSKIIPADEVSTIQNNLYSYKSTTYLGVNYYESKLVDNKIKKVVKGIFLYDVLLKKPIDQIIDIKSYKPILDHTLYKDKSNIYYISNDAYIPSVRVLDLNSGNSKILDDTNEYLSDGNKIYCIRNGKEIETDFVSTFKVIKVNGIPLGIDSTKVYSMCEALSPKDFKENFESIKINSRDSIINKYFKNLE</sequence>
<dbReference type="RefSeq" id="WP_066318864.1">
    <property type="nucleotide sequence ID" value="NZ_LQRT01000046.1"/>
</dbReference>
<organism evidence="1 2">
    <name type="scientific">Aquimarina aggregata</name>
    <dbReference type="NCBI Taxonomy" id="1642818"/>
    <lineage>
        <taxon>Bacteria</taxon>
        <taxon>Pseudomonadati</taxon>
        <taxon>Bacteroidota</taxon>
        <taxon>Flavobacteriia</taxon>
        <taxon>Flavobacteriales</taxon>
        <taxon>Flavobacteriaceae</taxon>
        <taxon>Aquimarina</taxon>
    </lineage>
</organism>
<dbReference type="EMBL" id="LQRT01000046">
    <property type="protein sequence ID" value="KZS38922.1"/>
    <property type="molecule type" value="Genomic_DNA"/>
</dbReference>
<name>A0A162Y4W4_9FLAO</name>